<dbReference type="RefSeq" id="XP_065649433.1">
    <property type="nucleotide sequence ID" value="XM_065793361.1"/>
</dbReference>
<feature type="transmembrane region" description="Helical" evidence="8">
    <location>
        <begin position="28"/>
        <end position="47"/>
    </location>
</feature>
<feature type="transmembrane region" description="Helical" evidence="8">
    <location>
        <begin position="189"/>
        <end position="214"/>
    </location>
</feature>
<evidence type="ECO:0000313" key="10">
    <source>
        <dbReference type="Proteomes" id="UP001652625"/>
    </source>
</evidence>
<keyword evidence="3 8" id="KW-1133">Transmembrane helix</keyword>
<sequence>MINATDILVNDTGTLVNNSASKKISRELHYIAHISILLFALIGNIWLIHSIVKKRRKRRRNKDISGKFIANLAVCNLTLVLSSSPVDIAEIEIGYFPFGSIGCHILHPLSTIAVISMSLALILLALERFVAVLYPFKYFKLQKFQLGVVVISHLISFSIVFPYGWTLHIVNINGRPYCEESWSEKSSSLYSIILFAVEYGIPLPIICVLYFMIWKKLNSNNRAKIKRSFNSFLTYSENETAQTDDGQKQNFFSVRKFSCITECEKVFRERTKHTLALLRLFIAIVVVFAIFMLPNQITWLYVASTGLQVNNEWTTVAYWLTYTSSVLNPVIYGTNQKFPKLIHKLQRSFSRHTFR</sequence>
<evidence type="ECO:0000313" key="11">
    <source>
        <dbReference type="RefSeq" id="XP_065649433.1"/>
    </source>
</evidence>
<name>A0ABM4BK51_HYDVU</name>
<comment type="subcellular location">
    <subcellularLocation>
        <location evidence="1">Membrane</location>
        <topology evidence="1">Multi-pass membrane protein</topology>
    </subcellularLocation>
</comment>
<keyword evidence="4" id="KW-0297">G-protein coupled receptor</keyword>
<dbReference type="PRINTS" id="PR00237">
    <property type="entry name" value="GPCRRHODOPSN"/>
</dbReference>
<reference evidence="11" key="1">
    <citation type="submission" date="2025-08" db="UniProtKB">
        <authorList>
            <consortium name="RefSeq"/>
        </authorList>
    </citation>
    <scope>IDENTIFICATION</scope>
</reference>
<feature type="domain" description="G-protein coupled receptors family 1 profile" evidence="9">
    <location>
        <begin position="43"/>
        <end position="332"/>
    </location>
</feature>
<gene>
    <name evidence="11" type="primary">LOC100199051</name>
</gene>
<keyword evidence="10" id="KW-1185">Reference proteome</keyword>
<feature type="transmembrane region" description="Helical" evidence="8">
    <location>
        <begin position="105"/>
        <end position="126"/>
    </location>
</feature>
<keyword evidence="2 8" id="KW-0812">Transmembrane</keyword>
<evidence type="ECO:0000256" key="3">
    <source>
        <dbReference type="ARBA" id="ARBA00022989"/>
    </source>
</evidence>
<feature type="transmembrane region" description="Helical" evidence="8">
    <location>
        <begin position="275"/>
        <end position="293"/>
    </location>
</feature>
<organism evidence="10 11">
    <name type="scientific">Hydra vulgaris</name>
    <name type="common">Hydra</name>
    <name type="synonym">Hydra attenuata</name>
    <dbReference type="NCBI Taxonomy" id="6087"/>
    <lineage>
        <taxon>Eukaryota</taxon>
        <taxon>Metazoa</taxon>
        <taxon>Cnidaria</taxon>
        <taxon>Hydrozoa</taxon>
        <taxon>Hydroidolina</taxon>
        <taxon>Anthoathecata</taxon>
        <taxon>Aplanulata</taxon>
        <taxon>Hydridae</taxon>
        <taxon>Hydra</taxon>
    </lineage>
</organism>
<dbReference type="Pfam" id="PF00001">
    <property type="entry name" value="7tm_1"/>
    <property type="match status" value="1"/>
</dbReference>
<accession>A0ABM4BK51</accession>
<dbReference type="PROSITE" id="PS50262">
    <property type="entry name" value="G_PROTEIN_RECEP_F1_2"/>
    <property type="match status" value="1"/>
</dbReference>
<evidence type="ECO:0000256" key="5">
    <source>
        <dbReference type="ARBA" id="ARBA00023136"/>
    </source>
</evidence>
<feature type="transmembrane region" description="Helical" evidence="8">
    <location>
        <begin position="146"/>
        <end position="165"/>
    </location>
</feature>
<evidence type="ECO:0000259" key="9">
    <source>
        <dbReference type="PROSITE" id="PS50262"/>
    </source>
</evidence>
<dbReference type="PANTHER" id="PTHR45695:SF9">
    <property type="entry name" value="LEUCOKININ RECEPTOR"/>
    <property type="match status" value="1"/>
</dbReference>
<evidence type="ECO:0000256" key="4">
    <source>
        <dbReference type="ARBA" id="ARBA00023040"/>
    </source>
</evidence>
<keyword evidence="6 11" id="KW-0675">Receptor</keyword>
<evidence type="ECO:0000256" key="7">
    <source>
        <dbReference type="ARBA" id="ARBA00023224"/>
    </source>
</evidence>
<feature type="transmembrane region" description="Helical" evidence="8">
    <location>
        <begin position="313"/>
        <end position="334"/>
    </location>
</feature>
<evidence type="ECO:0000256" key="1">
    <source>
        <dbReference type="ARBA" id="ARBA00004141"/>
    </source>
</evidence>
<evidence type="ECO:0000256" key="8">
    <source>
        <dbReference type="SAM" id="Phobius"/>
    </source>
</evidence>
<dbReference type="InterPro" id="IPR000276">
    <property type="entry name" value="GPCR_Rhodpsn"/>
</dbReference>
<dbReference type="CDD" id="cd00637">
    <property type="entry name" value="7tm_classA_rhodopsin-like"/>
    <property type="match status" value="1"/>
</dbReference>
<proteinExistence type="predicted"/>
<keyword evidence="7" id="KW-0807">Transducer</keyword>
<dbReference type="SUPFAM" id="SSF81321">
    <property type="entry name" value="Family A G protein-coupled receptor-like"/>
    <property type="match status" value="1"/>
</dbReference>
<evidence type="ECO:0000256" key="6">
    <source>
        <dbReference type="ARBA" id="ARBA00023170"/>
    </source>
</evidence>
<dbReference type="GeneID" id="100199051"/>
<feature type="transmembrane region" description="Helical" evidence="8">
    <location>
        <begin position="68"/>
        <end position="85"/>
    </location>
</feature>
<dbReference type="InterPro" id="IPR017452">
    <property type="entry name" value="GPCR_Rhodpsn_7TM"/>
</dbReference>
<protein>
    <submittedName>
        <fullName evidence="11">Orexin receptor type 2 isoform X2</fullName>
    </submittedName>
</protein>
<dbReference type="Gene3D" id="1.20.1070.10">
    <property type="entry name" value="Rhodopsin 7-helix transmembrane proteins"/>
    <property type="match status" value="1"/>
</dbReference>
<keyword evidence="5 8" id="KW-0472">Membrane</keyword>
<evidence type="ECO:0000256" key="2">
    <source>
        <dbReference type="ARBA" id="ARBA00022692"/>
    </source>
</evidence>
<dbReference type="Proteomes" id="UP001652625">
    <property type="component" value="Chromosome 03"/>
</dbReference>
<dbReference type="PANTHER" id="PTHR45695">
    <property type="entry name" value="LEUCOKININ RECEPTOR-RELATED"/>
    <property type="match status" value="1"/>
</dbReference>